<evidence type="ECO:0000313" key="3">
    <source>
        <dbReference type="EMBL" id="KKT81427.1"/>
    </source>
</evidence>
<evidence type="ECO:0000259" key="2">
    <source>
        <dbReference type="Pfam" id="PF00535"/>
    </source>
</evidence>
<dbReference type="Proteomes" id="UP000034595">
    <property type="component" value="Unassembled WGS sequence"/>
</dbReference>
<keyword evidence="1" id="KW-1133">Transmembrane helix</keyword>
<dbReference type="Gene3D" id="3.90.550.10">
    <property type="entry name" value="Spore Coat Polysaccharide Biosynthesis Protein SpsA, Chain A"/>
    <property type="match status" value="1"/>
</dbReference>
<evidence type="ECO:0000256" key="1">
    <source>
        <dbReference type="SAM" id="Phobius"/>
    </source>
</evidence>
<dbReference type="InterPro" id="IPR001173">
    <property type="entry name" value="Glyco_trans_2-like"/>
</dbReference>
<dbReference type="PANTHER" id="PTHR43630:SF2">
    <property type="entry name" value="GLYCOSYLTRANSFERASE"/>
    <property type="match status" value="1"/>
</dbReference>
<comment type="caution">
    <text evidence="3">The sequence shown here is derived from an EMBL/GenBank/DDBJ whole genome shotgun (WGS) entry which is preliminary data.</text>
</comment>
<evidence type="ECO:0000313" key="4">
    <source>
        <dbReference type="Proteomes" id="UP000034595"/>
    </source>
</evidence>
<dbReference type="InterPro" id="IPR029044">
    <property type="entry name" value="Nucleotide-diphossugar_trans"/>
</dbReference>
<dbReference type="Pfam" id="PF00535">
    <property type="entry name" value="Glycos_transf_2"/>
    <property type="match status" value="1"/>
</dbReference>
<accession>A0A0G1MKS7</accession>
<dbReference type="SUPFAM" id="SSF53448">
    <property type="entry name" value="Nucleotide-diphospho-sugar transferases"/>
    <property type="match status" value="1"/>
</dbReference>
<keyword evidence="1" id="KW-0812">Transmembrane</keyword>
<keyword evidence="1" id="KW-0472">Membrane</keyword>
<organism evidence="3 4">
    <name type="scientific">Candidatus Azambacteria bacterium GW2011_GWA1_44_9</name>
    <dbReference type="NCBI Taxonomy" id="1618610"/>
    <lineage>
        <taxon>Bacteria</taxon>
        <taxon>Candidatus Azamiibacteriota</taxon>
    </lineage>
</organism>
<feature type="transmembrane region" description="Helical" evidence="1">
    <location>
        <begin position="223"/>
        <end position="244"/>
    </location>
</feature>
<gene>
    <name evidence="3" type="ORF">UW78_C0010G0007</name>
</gene>
<reference evidence="3 4" key="1">
    <citation type="journal article" date="2015" name="Nature">
        <title>rRNA introns, odd ribosomes, and small enigmatic genomes across a large radiation of phyla.</title>
        <authorList>
            <person name="Brown C.T."/>
            <person name="Hug L.A."/>
            <person name="Thomas B.C."/>
            <person name="Sharon I."/>
            <person name="Castelle C.J."/>
            <person name="Singh A."/>
            <person name="Wilkins M.J."/>
            <person name="Williams K.H."/>
            <person name="Banfield J.F."/>
        </authorList>
    </citation>
    <scope>NUCLEOTIDE SEQUENCE [LARGE SCALE GENOMIC DNA]</scope>
</reference>
<protein>
    <submittedName>
        <fullName evidence="3">Glycosyl transferase family 2</fullName>
    </submittedName>
</protein>
<dbReference type="GO" id="GO:0016740">
    <property type="term" value="F:transferase activity"/>
    <property type="evidence" value="ECO:0007669"/>
    <property type="project" value="UniProtKB-KW"/>
</dbReference>
<dbReference type="EMBL" id="LCJQ01000010">
    <property type="protein sequence ID" value="KKT81427.1"/>
    <property type="molecule type" value="Genomic_DNA"/>
</dbReference>
<sequence length="247" mass="28694">MSLSIIMITRNCSEVLNETLESIEGLWKELLVSDQNSTDGTRDILEHYKASIIETESDNLGKRKQELVKKAKGDWILVLDSDERVSAELREEIKTKIHGSRLGGRDDKPEAYRIPYQNYVFGRAVYWGGERYSKVRLFRNGYGNVGKIPLHEEITVDGKIGEMKGVIHHHSYRTISQLFRKFTSYALIPARFKKKRVTFAKLFLYGPHMFWARFIEEKGYKDGLHGLVLAIAFGYMETLTYWMLLLY</sequence>
<dbReference type="PANTHER" id="PTHR43630">
    <property type="entry name" value="POLY-BETA-1,6-N-ACETYL-D-GLUCOSAMINE SYNTHASE"/>
    <property type="match status" value="1"/>
</dbReference>
<dbReference type="AlphaFoldDB" id="A0A0G1MKS7"/>
<keyword evidence="3" id="KW-0808">Transferase</keyword>
<feature type="domain" description="Glycosyltransferase 2-like" evidence="2">
    <location>
        <begin position="4"/>
        <end position="92"/>
    </location>
</feature>
<name>A0A0G1MKS7_9BACT</name>
<dbReference type="CDD" id="cd02511">
    <property type="entry name" value="Beta4Glucosyltransferase"/>
    <property type="match status" value="1"/>
</dbReference>
<proteinExistence type="predicted"/>